<sequence length="93" mass="10310">EPTSQSPPESNVCKNTIKRHGAVYEIQAKHVRSSPMLNIDSEIGRIGNNQTLAACQTRNSEPTSLLNYDVERAAMCHAPTGRKGTTYNHVFNR</sequence>
<gene>
    <name evidence="1" type="ORF">TPAB3V08_LOCUS12199</name>
</gene>
<feature type="non-terminal residue" evidence="1">
    <location>
        <position position="93"/>
    </location>
</feature>
<evidence type="ECO:0000313" key="2">
    <source>
        <dbReference type="Proteomes" id="UP001153148"/>
    </source>
</evidence>
<accession>A0ABN7PBT2</accession>
<dbReference type="EMBL" id="CAJPIN010041341">
    <property type="protein sequence ID" value="CAG2065255.1"/>
    <property type="molecule type" value="Genomic_DNA"/>
</dbReference>
<keyword evidence="2" id="KW-1185">Reference proteome</keyword>
<comment type="caution">
    <text evidence="1">The sequence shown here is derived from an EMBL/GenBank/DDBJ whole genome shotgun (WGS) entry which is preliminary data.</text>
</comment>
<name>A0ABN7PBT2_TIMPD</name>
<protein>
    <submittedName>
        <fullName evidence="1">Uncharacterized protein</fullName>
    </submittedName>
</protein>
<evidence type="ECO:0000313" key="1">
    <source>
        <dbReference type="EMBL" id="CAG2065255.1"/>
    </source>
</evidence>
<feature type="non-terminal residue" evidence="1">
    <location>
        <position position="1"/>
    </location>
</feature>
<organism evidence="1 2">
    <name type="scientific">Timema podura</name>
    <name type="common">Walking stick</name>
    <dbReference type="NCBI Taxonomy" id="61482"/>
    <lineage>
        <taxon>Eukaryota</taxon>
        <taxon>Metazoa</taxon>
        <taxon>Ecdysozoa</taxon>
        <taxon>Arthropoda</taxon>
        <taxon>Hexapoda</taxon>
        <taxon>Insecta</taxon>
        <taxon>Pterygota</taxon>
        <taxon>Neoptera</taxon>
        <taxon>Polyneoptera</taxon>
        <taxon>Phasmatodea</taxon>
        <taxon>Timematodea</taxon>
        <taxon>Timematoidea</taxon>
        <taxon>Timematidae</taxon>
        <taxon>Timema</taxon>
    </lineage>
</organism>
<reference evidence="1" key="1">
    <citation type="submission" date="2021-03" db="EMBL/GenBank/DDBJ databases">
        <authorList>
            <person name="Tran Van P."/>
        </authorList>
    </citation>
    <scope>NUCLEOTIDE SEQUENCE</scope>
</reference>
<proteinExistence type="predicted"/>
<dbReference type="Proteomes" id="UP001153148">
    <property type="component" value="Unassembled WGS sequence"/>
</dbReference>